<feature type="compositionally biased region" description="Basic and acidic residues" evidence="1">
    <location>
        <begin position="146"/>
        <end position="160"/>
    </location>
</feature>
<feature type="transmembrane region" description="Helical" evidence="2">
    <location>
        <begin position="205"/>
        <end position="227"/>
    </location>
</feature>
<dbReference type="EMBL" id="JACGWO010000008">
    <property type="protein sequence ID" value="KAK4421469.1"/>
    <property type="molecule type" value="Genomic_DNA"/>
</dbReference>
<feature type="region of interest" description="Disordered" evidence="1">
    <location>
        <begin position="146"/>
        <end position="170"/>
    </location>
</feature>
<organism evidence="3 4">
    <name type="scientific">Sesamum alatum</name>
    <dbReference type="NCBI Taxonomy" id="300844"/>
    <lineage>
        <taxon>Eukaryota</taxon>
        <taxon>Viridiplantae</taxon>
        <taxon>Streptophyta</taxon>
        <taxon>Embryophyta</taxon>
        <taxon>Tracheophyta</taxon>
        <taxon>Spermatophyta</taxon>
        <taxon>Magnoliopsida</taxon>
        <taxon>eudicotyledons</taxon>
        <taxon>Gunneridae</taxon>
        <taxon>Pentapetalae</taxon>
        <taxon>asterids</taxon>
        <taxon>lamiids</taxon>
        <taxon>Lamiales</taxon>
        <taxon>Pedaliaceae</taxon>
        <taxon>Sesamum</taxon>
    </lineage>
</organism>
<reference evidence="3" key="1">
    <citation type="submission" date="2020-06" db="EMBL/GenBank/DDBJ databases">
        <authorList>
            <person name="Li T."/>
            <person name="Hu X."/>
            <person name="Zhang T."/>
            <person name="Song X."/>
            <person name="Zhang H."/>
            <person name="Dai N."/>
            <person name="Sheng W."/>
            <person name="Hou X."/>
            <person name="Wei L."/>
        </authorList>
    </citation>
    <scope>NUCLEOTIDE SEQUENCE</scope>
    <source>
        <strain evidence="3">3651</strain>
        <tissue evidence="3">Leaf</tissue>
    </source>
</reference>
<keyword evidence="2" id="KW-0812">Transmembrane</keyword>
<evidence type="ECO:0000256" key="2">
    <source>
        <dbReference type="SAM" id="Phobius"/>
    </source>
</evidence>
<keyword evidence="4" id="KW-1185">Reference proteome</keyword>
<gene>
    <name evidence="3" type="ORF">Salat_2097500</name>
</gene>
<evidence type="ECO:0008006" key="5">
    <source>
        <dbReference type="Google" id="ProtNLM"/>
    </source>
</evidence>
<sequence length="312" mass="33671">MKTAINSSRIAPPNPKTLSPERFHIVPSIKLTTVAPFSTSRRALAVKCGKNGSPGSGNGGSLKDLLSGMVDERVEELLNKEENRGLLDGLEEATRRVEMAKRELAEIEKQEIEAKLMRDYINQLESRASEIAECQKEISEARAMVDKAEQSLTDGGKDASSETGNNMIKDKERLESVKAASISAGIGTLAELPISLTHVTSNSELILPLAITFVSCALFGVTFRYAIRRDLDNFQLKSGTSAAFGFVRGLGMLGAGPPLELDINSILSHAFAGAVYVSESLLVFLFAGVALDFCIKLRILTPFPSDPSVPRT</sequence>
<evidence type="ECO:0000313" key="4">
    <source>
        <dbReference type="Proteomes" id="UP001293254"/>
    </source>
</evidence>
<dbReference type="PANTHER" id="PTHR36383:SF1">
    <property type="entry name" value="PROTEIN, PUTATIVE-RELATED"/>
    <property type="match status" value="1"/>
</dbReference>
<keyword evidence="2" id="KW-1133">Transmembrane helix</keyword>
<name>A0AAE1Y1G8_9LAMI</name>
<accession>A0AAE1Y1G8</accession>
<proteinExistence type="predicted"/>
<dbReference type="AlphaFoldDB" id="A0AAE1Y1G8"/>
<protein>
    <recommendedName>
        <fullName evidence="5">Homer protein</fullName>
    </recommendedName>
</protein>
<dbReference type="Proteomes" id="UP001293254">
    <property type="component" value="Unassembled WGS sequence"/>
</dbReference>
<reference evidence="3" key="2">
    <citation type="journal article" date="2024" name="Plant">
        <title>Genomic evolution and insights into agronomic trait innovations of Sesamum species.</title>
        <authorList>
            <person name="Miao H."/>
            <person name="Wang L."/>
            <person name="Qu L."/>
            <person name="Liu H."/>
            <person name="Sun Y."/>
            <person name="Le M."/>
            <person name="Wang Q."/>
            <person name="Wei S."/>
            <person name="Zheng Y."/>
            <person name="Lin W."/>
            <person name="Duan Y."/>
            <person name="Cao H."/>
            <person name="Xiong S."/>
            <person name="Wang X."/>
            <person name="Wei L."/>
            <person name="Li C."/>
            <person name="Ma Q."/>
            <person name="Ju M."/>
            <person name="Zhao R."/>
            <person name="Li G."/>
            <person name="Mu C."/>
            <person name="Tian Q."/>
            <person name="Mei H."/>
            <person name="Zhang T."/>
            <person name="Gao T."/>
            <person name="Zhang H."/>
        </authorList>
    </citation>
    <scope>NUCLEOTIDE SEQUENCE</scope>
    <source>
        <strain evidence="3">3651</strain>
    </source>
</reference>
<evidence type="ECO:0000313" key="3">
    <source>
        <dbReference type="EMBL" id="KAK4421469.1"/>
    </source>
</evidence>
<feature type="transmembrane region" description="Helical" evidence="2">
    <location>
        <begin position="271"/>
        <end position="295"/>
    </location>
</feature>
<keyword evidence="2" id="KW-0472">Membrane</keyword>
<evidence type="ECO:0000256" key="1">
    <source>
        <dbReference type="SAM" id="MobiDB-lite"/>
    </source>
</evidence>
<dbReference type="PANTHER" id="PTHR36383">
    <property type="entry name" value="OS09G0529350 PROTEIN"/>
    <property type="match status" value="1"/>
</dbReference>
<comment type="caution">
    <text evidence="3">The sequence shown here is derived from an EMBL/GenBank/DDBJ whole genome shotgun (WGS) entry which is preliminary data.</text>
</comment>